<evidence type="ECO:0000256" key="1">
    <source>
        <dbReference type="ARBA" id="ARBA00010875"/>
    </source>
</evidence>
<evidence type="ECO:0000313" key="9">
    <source>
        <dbReference type="Proteomes" id="UP000218775"/>
    </source>
</evidence>
<dbReference type="GO" id="GO:0005737">
    <property type="term" value="C:cytoplasm"/>
    <property type="evidence" value="ECO:0007669"/>
    <property type="project" value="UniProtKB-SubCell"/>
</dbReference>
<name>A0A2A4X9M5_UNCAE</name>
<evidence type="ECO:0000256" key="2">
    <source>
        <dbReference type="ARBA" id="ARBA00022722"/>
    </source>
</evidence>
<evidence type="ECO:0000256" key="6">
    <source>
        <dbReference type="ARBA" id="ARBA00022833"/>
    </source>
</evidence>
<keyword evidence="7" id="KW-0690">Ribosome biogenesis</keyword>
<dbReference type="NCBIfam" id="TIGR00043">
    <property type="entry name" value="rRNA maturation RNase YbeY"/>
    <property type="match status" value="1"/>
</dbReference>
<dbReference type="GO" id="GO:0004222">
    <property type="term" value="F:metalloendopeptidase activity"/>
    <property type="evidence" value="ECO:0007669"/>
    <property type="project" value="InterPro"/>
</dbReference>
<proteinExistence type="inferred from homology"/>
<keyword evidence="6 7" id="KW-0862">Zinc</keyword>
<comment type="caution">
    <text evidence="8">The sequence shown here is derived from an EMBL/GenBank/DDBJ whole genome shotgun (WGS) entry which is preliminary data.</text>
</comment>
<dbReference type="GO" id="GO:0008270">
    <property type="term" value="F:zinc ion binding"/>
    <property type="evidence" value="ECO:0007669"/>
    <property type="project" value="UniProtKB-UniRule"/>
</dbReference>
<comment type="subcellular location">
    <subcellularLocation>
        <location evidence="7">Cytoplasm</location>
    </subcellularLocation>
</comment>
<dbReference type="PANTHER" id="PTHR46986">
    <property type="entry name" value="ENDORIBONUCLEASE YBEY, CHLOROPLASTIC"/>
    <property type="match status" value="1"/>
</dbReference>
<keyword evidence="3 7" id="KW-0479">Metal-binding</keyword>
<dbReference type="EC" id="3.1.-.-" evidence="7"/>
<feature type="binding site" evidence="7">
    <location>
        <position position="120"/>
    </location>
    <ligand>
        <name>Zn(2+)</name>
        <dbReference type="ChEBI" id="CHEBI:29105"/>
        <note>catalytic</note>
    </ligand>
</feature>
<dbReference type="Gene3D" id="3.40.390.30">
    <property type="entry name" value="Metalloproteases ('zincins'), catalytic domain"/>
    <property type="match status" value="1"/>
</dbReference>
<dbReference type="Pfam" id="PF02130">
    <property type="entry name" value="YbeY"/>
    <property type="match status" value="1"/>
</dbReference>
<evidence type="ECO:0000256" key="7">
    <source>
        <dbReference type="HAMAP-Rule" id="MF_00009"/>
    </source>
</evidence>
<sequence length="154" mass="17572">MLSVNTYNLQKDFPVDLPLMENVASLFCAKHCPSAISLDITFVDEEKSALLHGQYFNDKTPTDCMTFPVDTPESSEAVLGEIVICPSVAKKQAQEHKTYYKKEIARYLVHGLLHMLGYEDMTQQQQSIIRAQEDLFFTHLLEKKPLINKCLYAL</sequence>
<feature type="binding site" evidence="7">
    <location>
        <position position="110"/>
    </location>
    <ligand>
        <name>Zn(2+)</name>
        <dbReference type="ChEBI" id="CHEBI:29105"/>
        <note>catalytic</note>
    </ligand>
</feature>
<dbReference type="Proteomes" id="UP000218775">
    <property type="component" value="Unassembled WGS sequence"/>
</dbReference>
<evidence type="ECO:0000256" key="3">
    <source>
        <dbReference type="ARBA" id="ARBA00022723"/>
    </source>
</evidence>
<dbReference type="InterPro" id="IPR023091">
    <property type="entry name" value="MetalPrtase_cat_dom_sf_prd"/>
</dbReference>
<comment type="similarity">
    <text evidence="1 7">Belongs to the endoribonuclease YbeY family.</text>
</comment>
<dbReference type="GO" id="GO:0006364">
    <property type="term" value="P:rRNA processing"/>
    <property type="evidence" value="ECO:0007669"/>
    <property type="project" value="UniProtKB-UniRule"/>
</dbReference>
<keyword evidence="4 7" id="KW-0255">Endonuclease</keyword>
<dbReference type="EMBL" id="NVUK01000001">
    <property type="protein sequence ID" value="PCI78747.1"/>
    <property type="molecule type" value="Genomic_DNA"/>
</dbReference>
<accession>A0A2A4X9M5</accession>
<organism evidence="8 9">
    <name type="scientific">Aerophobetes bacterium</name>
    <dbReference type="NCBI Taxonomy" id="2030807"/>
    <lineage>
        <taxon>Bacteria</taxon>
        <taxon>Candidatus Aerophobota</taxon>
    </lineage>
</organism>
<dbReference type="AlphaFoldDB" id="A0A2A4X9M5"/>
<keyword evidence="7" id="KW-0698">rRNA processing</keyword>
<dbReference type="InterPro" id="IPR002036">
    <property type="entry name" value="YbeY"/>
</dbReference>
<protein>
    <recommendedName>
        <fullName evidence="7">Endoribonuclease YbeY</fullName>
        <ecNumber evidence="7">3.1.-.-</ecNumber>
    </recommendedName>
</protein>
<comment type="function">
    <text evidence="7">Single strand-specific metallo-endoribonuclease involved in late-stage 70S ribosome quality control and in maturation of the 3' terminus of the 16S rRNA.</text>
</comment>
<evidence type="ECO:0000256" key="5">
    <source>
        <dbReference type="ARBA" id="ARBA00022801"/>
    </source>
</evidence>
<comment type="cofactor">
    <cofactor evidence="7">
        <name>Zn(2+)</name>
        <dbReference type="ChEBI" id="CHEBI:29105"/>
    </cofactor>
    <text evidence="7">Binds 1 zinc ion.</text>
</comment>
<keyword evidence="5 7" id="KW-0378">Hydrolase</keyword>
<keyword evidence="7" id="KW-0963">Cytoplasm</keyword>
<dbReference type="GO" id="GO:0004521">
    <property type="term" value="F:RNA endonuclease activity"/>
    <property type="evidence" value="ECO:0007669"/>
    <property type="project" value="UniProtKB-UniRule"/>
</dbReference>
<gene>
    <name evidence="7 8" type="primary">ybeY</name>
    <name evidence="8" type="ORF">COB21_00165</name>
</gene>
<feature type="binding site" evidence="7">
    <location>
        <position position="114"/>
    </location>
    <ligand>
        <name>Zn(2+)</name>
        <dbReference type="ChEBI" id="CHEBI:29105"/>
        <note>catalytic</note>
    </ligand>
</feature>
<evidence type="ECO:0000256" key="4">
    <source>
        <dbReference type="ARBA" id="ARBA00022759"/>
    </source>
</evidence>
<dbReference type="SUPFAM" id="SSF55486">
    <property type="entry name" value="Metalloproteases ('zincins'), catalytic domain"/>
    <property type="match status" value="1"/>
</dbReference>
<dbReference type="HAMAP" id="MF_00009">
    <property type="entry name" value="Endoribonucl_YbeY"/>
    <property type="match status" value="1"/>
</dbReference>
<keyword evidence="2 7" id="KW-0540">Nuclease</keyword>
<dbReference type="PANTHER" id="PTHR46986:SF1">
    <property type="entry name" value="ENDORIBONUCLEASE YBEY, CHLOROPLASTIC"/>
    <property type="match status" value="1"/>
</dbReference>
<evidence type="ECO:0000313" key="8">
    <source>
        <dbReference type="EMBL" id="PCI78747.1"/>
    </source>
</evidence>
<reference evidence="9" key="1">
    <citation type="submission" date="2017-08" db="EMBL/GenBank/DDBJ databases">
        <title>A dynamic microbial community with high functional redundancy inhabits the cold, oxic subseafloor aquifer.</title>
        <authorList>
            <person name="Tully B.J."/>
            <person name="Wheat C.G."/>
            <person name="Glazer B.T."/>
            <person name="Huber J.A."/>
        </authorList>
    </citation>
    <scope>NUCLEOTIDE SEQUENCE [LARGE SCALE GENOMIC DNA]</scope>
</reference>